<evidence type="ECO:0000256" key="11">
    <source>
        <dbReference type="ARBA" id="ARBA00023125"/>
    </source>
</evidence>
<dbReference type="InterPro" id="IPR036866">
    <property type="entry name" value="RibonucZ/Hydroxyglut_hydro"/>
</dbReference>
<dbReference type="GO" id="GO:0004521">
    <property type="term" value="F:RNA endonuclease activity"/>
    <property type="evidence" value="ECO:0007669"/>
    <property type="project" value="TreeGrafter"/>
</dbReference>
<dbReference type="InterPro" id="IPR015946">
    <property type="entry name" value="KH_dom-like_a/b"/>
</dbReference>
<keyword evidence="9" id="KW-0694">RNA-binding</keyword>
<dbReference type="Gene3D" id="3.30.300.20">
    <property type="match status" value="1"/>
</dbReference>
<dbReference type="GO" id="GO:0004527">
    <property type="term" value="F:exonuclease activity"/>
    <property type="evidence" value="ECO:0007669"/>
    <property type="project" value="UniProtKB-KW"/>
</dbReference>
<evidence type="ECO:0000256" key="7">
    <source>
        <dbReference type="ARBA" id="ARBA00022833"/>
    </source>
</evidence>
<dbReference type="GO" id="GO:0003677">
    <property type="term" value="F:DNA binding"/>
    <property type="evidence" value="ECO:0007669"/>
    <property type="project" value="UniProtKB-KW"/>
</dbReference>
<protein>
    <submittedName>
        <fullName evidence="15">Uncharacterized protein MJ1236</fullName>
    </submittedName>
</protein>
<organism evidence="15 16">
    <name type="scientific">Geodia barretti</name>
    <name type="common">Barrett's horny sponge</name>
    <dbReference type="NCBI Taxonomy" id="519541"/>
    <lineage>
        <taxon>Eukaryota</taxon>
        <taxon>Metazoa</taxon>
        <taxon>Porifera</taxon>
        <taxon>Demospongiae</taxon>
        <taxon>Heteroscleromorpha</taxon>
        <taxon>Tetractinellida</taxon>
        <taxon>Astrophorina</taxon>
        <taxon>Geodiidae</taxon>
        <taxon>Geodia</taxon>
    </lineage>
</organism>
<keyword evidence="5" id="KW-0255">Endonuclease</keyword>
<evidence type="ECO:0000256" key="9">
    <source>
        <dbReference type="ARBA" id="ARBA00022884"/>
    </source>
</evidence>
<dbReference type="GO" id="GO:0046872">
    <property type="term" value="F:metal ion binding"/>
    <property type="evidence" value="ECO:0007669"/>
    <property type="project" value="UniProtKB-KW"/>
</dbReference>
<dbReference type="InterPro" id="IPR033769">
    <property type="entry name" value="TffA_KH"/>
</dbReference>
<evidence type="ECO:0000256" key="4">
    <source>
        <dbReference type="ARBA" id="ARBA00022723"/>
    </source>
</evidence>
<dbReference type="Proteomes" id="UP001174909">
    <property type="component" value="Unassembled WGS sequence"/>
</dbReference>
<keyword evidence="11" id="KW-0238">DNA-binding</keyword>
<dbReference type="HAMAP" id="MF_00870">
    <property type="entry name" value="FttA"/>
    <property type="match status" value="1"/>
</dbReference>
<dbReference type="PANTHER" id="PTHR11203:SF51">
    <property type="entry name" value="CLEAVAGE AND POLYADENYLATION SPECIFICITY FACTOR"/>
    <property type="match status" value="1"/>
</dbReference>
<evidence type="ECO:0000256" key="2">
    <source>
        <dbReference type="ARBA" id="ARBA00022472"/>
    </source>
</evidence>
<dbReference type="Pfam" id="PF10996">
    <property type="entry name" value="Beta-Casp"/>
    <property type="match status" value="1"/>
</dbReference>
<proteinExistence type="inferred from homology"/>
<evidence type="ECO:0000256" key="5">
    <source>
        <dbReference type="ARBA" id="ARBA00022759"/>
    </source>
</evidence>
<evidence type="ECO:0000256" key="3">
    <source>
        <dbReference type="ARBA" id="ARBA00022722"/>
    </source>
</evidence>
<dbReference type="CDD" id="cd22532">
    <property type="entry name" value="KH-II_CPSF_arch_rpt1"/>
    <property type="match status" value="1"/>
</dbReference>
<keyword evidence="12" id="KW-0804">Transcription</keyword>
<dbReference type="SMART" id="SM01027">
    <property type="entry name" value="Beta-Casp"/>
    <property type="match status" value="1"/>
</dbReference>
<keyword evidence="3" id="KW-0540">Nuclease</keyword>
<dbReference type="GO" id="GO:0003723">
    <property type="term" value="F:RNA binding"/>
    <property type="evidence" value="ECO:0007669"/>
    <property type="project" value="UniProtKB-KW"/>
</dbReference>
<keyword evidence="4" id="KW-0479">Metal-binding</keyword>
<evidence type="ECO:0000256" key="6">
    <source>
        <dbReference type="ARBA" id="ARBA00022801"/>
    </source>
</evidence>
<dbReference type="InterPro" id="IPR050698">
    <property type="entry name" value="MBL"/>
</dbReference>
<dbReference type="Pfam" id="PF00753">
    <property type="entry name" value="Lactamase_B"/>
    <property type="match status" value="1"/>
</dbReference>
<comment type="cofactor">
    <cofactor evidence="1">
        <name>Zn(2+)</name>
        <dbReference type="ChEBI" id="CHEBI:29105"/>
    </cofactor>
</comment>
<evidence type="ECO:0000259" key="14">
    <source>
        <dbReference type="SMART" id="SM01027"/>
    </source>
</evidence>
<dbReference type="Gene3D" id="3.60.15.10">
    <property type="entry name" value="Ribonuclease Z/Hydroxyacylglutathione hydrolase-like"/>
    <property type="match status" value="1"/>
</dbReference>
<dbReference type="InterPro" id="IPR019975">
    <property type="entry name" value="aCPSF1"/>
</dbReference>
<accession>A0AA35TNG0</accession>
<dbReference type="NCBIfam" id="TIGR03675">
    <property type="entry name" value="arCOG00543"/>
    <property type="match status" value="1"/>
</dbReference>
<keyword evidence="16" id="KW-1185">Reference proteome</keyword>
<sequence length="629" mass="70437">MATILKSIPREAGVTKIEYEGPRIALYTNSPRFLMENNNIISNLVNVIKKRIIVRTDESIRKPENDALRILREHMPPDAKLGGAFFDTATGEVSLEVKRPWLLQRNVKEFDHTEITEKIGWGLRVRKATTNPSSTIREISYNLKVSSNERGKQLRQIGDEIFRPRLAQRTEVSLLTLGGFGQVGRSCMLLSTQESKVLIDCGVNPGAQNPVDSFPRLDWINTTLDDLDAVVVGHAHLDHTGFLPVLCKYGYKGPIYCTEPTLPMMNLIQLDAIKVASAQGKTPMYAERDVRQIMRQAITLPYGSVTDISPDIKLVLANAGHILGSALCHFHIGNGVHNFVYSGDIKFAKSILFEAANSKFPRVETLLIESTYGAKEDIQPSRQEVESTFINAVNKTLHDGGKVLIPIPAVGRAQEIMMVIDKYMKQGQIIEAPVFTEGMISEASAIHEAHPEYLAWELRQKILETDDNPFDSQYFTNVEHPDAREEALREDSPGIILATSGMLEGGPVLEYFRNVAPDKANKILFVSYQVNGTMGRRVLDGARQISLLGREGKVEAVNINCGIEKLDGFSGHSDYNQLMSFVQKLRPKLKRVLVNHGERRKSENLALNIRRMFKVPAHYPQIQEAIKLF</sequence>
<dbReference type="Pfam" id="PF17214">
    <property type="entry name" value="KH_TffA"/>
    <property type="match status" value="1"/>
</dbReference>
<dbReference type="InterPro" id="IPR022712">
    <property type="entry name" value="Beta_Casp"/>
</dbReference>
<evidence type="ECO:0000259" key="13">
    <source>
        <dbReference type="SMART" id="SM00849"/>
    </source>
</evidence>
<dbReference type="InterPro" id="IPR011108">
    <property type="entry name" value="RMMBL"/>
</dbReference>
<dbReference type="GO" id="GO:0006353">
    <property type="term" value="P:DNA-templated transcription termination"/>
    <property type="evidence" value="ECO:0007669"/>
    <property type="project" value="UniProtKB-KW"/>
</dbReference>
<keyword evidence="7" id="KW-0862">Zinc</keyword>
<keyword evidence="2" id="KW-0806">Transcription termination</keyword>
<name>A0AA35TNG0_GEOBA</name>
<dbReference type="CDD" id="cd16295">
    <property type="entry name" value="TTHA0252-CPSF-like_MBL-fold"/>
    <property type="match status" value="1"/>
</dbReference>
<evidence type="ECO:0000256" key="8">
    <source>
        <dbReference type="ARBA" id="ARBA00022839"/>
    </source>
</evidence>
<evidence type="ECO:0000256" key="12">
    <source>
        <dbReference type="ARBA" id="ARBA00023163"/>
    </source>
</evidence>
<keyword evidence="6" id="KW-0378">Hydrolase</keyword>
<dbReference type="Gene3D" id="3.40.50.10890">
    <property type="match status" value="1"/>
</dbReference>
<reference evidence="15" key="1">
    <citation type="submission" date="2023-03" db="EMBL/GenBank/DDBJ databases">
        <authorList>
            <person name="Steffen K."/>
            <person name="Cardenas P."/>
        </authorList>
    </citation>
    <scope>NUCLEOTIDE SEQUENCE</scope>
</reference>
<gene>
    <name evidence="15" type="ORF">GBAR_LOCUS27893</name>
</gene>
<dbReference type="PANTHER" id="PTHR11203">
    <property type="entry name" value="CLEAVAGE AND POLYADENYLATION SPECIFICITY FACTOR FAMILY MEMBER"/>
    <property type="match status" value="1"/>
</dbReference>
<dbReference type="SMART" id="SM00849">
    <property type="entry name" value="Lactamase_B"/>
    <property type="match status" value="1"/>
</dbReference>
<keyword evidence="8" id="KW-0269">Exonuclease</keyword>
<dbReference type="EMBL" id="CASHTH010003886">
    <property type="protein sequence ID" value="CAI8050854.1"/>
    <property type="molecule type" value="Genomic_DNA"/>
</dbReference>
<evidence type="ECO:0000313" key="15">
    <source>
        <dbReference type="EMBL" id="CAI8050854.1"/>
    </source>
</evidence>
<evidence type="ECO:0000313" key="16">
    <source>
        <dbReference type="Proteomes" id="UP001174909"/>
    </source>
</evidence>
<comment type="caution">
    <text evidence="15">The sequence shown here is derived from an EMBL/GenBank/DDBJ whole genome shotgun (WGS) entry which is preliminary data.</text>
</comment>
<evidence type="ECO:0000256" key="10">
    <source>
        <dbReference type="ARBA" id="ARBA00023015"/>
    </source>
</evidence>
<dbReference type="Gene3D" id="3.30.300.230">
    <property type="match status" value="1"/>
</dbReference>
<feature type="domain" description="Beta-Casp" evidence="14">
    <location>
        <begin position="413"/>
        <end position="538"/>
    </location>
</feature>
<dbReference type="AlphaFoldDB" id="A0AA35TNG0"/>
<dbReference type="SUPFAM" id="SSF56281">
    <property type="entry name" value="Metallo-hydrolase/oxidoreductase"/>
    <property type="match status" value="1"/>
</dbReference>
<dbReference type="Pfam" id="PF07521">
    <property type="entry name" value="RMMBL"/>
    <property type="match status" value="1"/>
</dbReference>
<dbReference type="InterPro" id="IPR001279">
    <property type="entry name" value="Metallo-B-lactamas"/>
</dbReference>
<feature type="domain" description="Metallo-beta-lactamase" evidence="13">
    <location>
        <begin position="184"/>
        <end position="382"/>
    </location>
</feature>
<keyword evidence="10" id="KW-0805">Transcription regulation</keyword>
<evidence type="ECO:0000256" key="1">
    <source>
        <dbReference type="ARBA" id="ARBA00001947"/>
    </source>
</evidence>